<comment type="similarity">
    <text evidence="1 4">Belongs to the peptidase S26 family.</text>
</comment>
<evidence type="ECO:0000313" key="7">
    <source>
        <dbReference type="Proteomes" id="UP000320672"/>
    </source>
</evidence>
<dbReference type="GO" id="GO:0016020">
    <property type="term" value="C:membrane"/>
    <property type="evidence" value="ECO:0007669"/>
    <property type="project" value="UniProtKB-SubCell"/>
</dbReference>
<dbReference type="KEGG" id="rml:FF011L_16910"/>
<feature type="active site" evidence="3">
    <location>
        <position position="164"/>
    </location>
</feature>
<dbReference type="InterPro" id="IPR000223">
    <property type="entry name" value="Pept_S26A_signal_pept_1"/>
</dbReference>
<comment type="catalytic activity">
    <reaction evidence="4">
        <text>Cleavage of hydrophobic, N-terminal signal or leader sequences from secreted and periplasmic proteins.</text>
        <dbReference type="EC" id="3.4.21.89"/>
    </reaction>
</comment>
<comment type="subcellular location">
    <subcellularLocation>
        <location evidence="4">Membrane</location>
        <topology evidence="4">Single-pass type II membrane protein</topology>
    </subcellularLocation>
</comment>
<dbReference type="AlphaFoldDB" id="A0A517MDM3"/>
<evidence type="ECO:0000259" key="5">
    <source>
        <dbReference type="Pfam" id="PF10502"/>
    </source>
</evidence>
<sequence>MGGTLRPESGPDQNQRMDRPLCEISQEHVICNLRMAVQEIVEHGREFPFRRFCLDARKGKGSTPLSGLAVTDRDRALSAYRSLGELTKLPIPPNLSLFSFVMATSTKSGSKSTAGDATDQAAQKRYQRSVAGLRESVESVCVAIILALLFRGFVAEAFVIPTGSMAPTLMGAHKDLFCEECGYNFRVGASVENLDPQTYGGQMGHSQDVVAGRCPICRKQNILSLQAEANDATFSGDRILVSKFAYAIQEPKRWDVIVFKYPGNPKQNYIKRLVGLPEETLRVDRGDIYTRPLGSDVFSIARKPDYKVMPTAHIVYDSAYQATDLLEAGFPSRLQPWRLDATEPPTDSWQIEQSKEGLTATVQANDKLEWLRYFHNVLSDVQRAQLDDGGEITGSPYHSTAITDFYQYDSYVTANRGEVRGPNGFSLGYSDGVLPRGSSDNGLLRGGLHWVGDLTFEVDLETDANVKEAVLQIVEAGVHYRCTIDLTSGTATLSIDGSEPYTFDDGEKNRTATTSVLAGQSHTLRFSNIDNQLRLWVDGSSIEFDRLATFDPATYGSSFEDRPHTSSADPLDAAPVGIAVAGGTATVDGFRLYRDQYYIASRGGMKMNDYESSPSTNQIHRIMDEPQLWAETNLFSQRRIIEFELEADQFFPMGDNSPESKDARSWVSYQFPPVPDEDAYKFARSHFVPRDLLVGKALLVFWPHPWNRPVPFTPNVKRIKLIR</sequence>
<dbReference type="Gene3D" id="2.10.109.10">
    <property type="entry name" value="Umud Fragment, subunit A"/>
    <property type="match status" value="2"/>
</dbReference>
<evidence type="ECO:0000256" key="3">
    <source>
        <dbReference type="PIRSR" id="PIRSR600223-1"/>
    </source>
</evidence>
<dbReference type="GO" id="GO:0009003">
    <property type="term" value="F:signal peptidase activity"/>
    <property type="evidence" value="ECO:0007669"/>
    <property type="project" value="UniProtKB-EC"/>
</dbReference>
<keyword evidence="4 6" id="KW-0378">Hydrolase</keyword>
<dbReference type="GO" id="GO:0006465">
    <property type="term" value="P:signal peptide processing"/>
    <property type="evidence" value="ECO:0007669"/>
    <property type="project" value="InterPro"/>
</dbReference>
<reference evidence="6 7" key="1">
    <citation type="submission" date="2019-02" db="EMBL/GenBank/DDBJ databases">
        <title>Deep-cultivation of Planctomycetes and their phenomic and genomic characterization uncovers novel biology.</title>
        <authorList>
            <person name="Wiegand S."/>
            <person name="Jogler M."/>
            <person name="Boedeker C."/>
            <person name="Pinto D."/>
            <person name="Vollmers J."/>
            <person name="Rivas-Marin E."/>
            <person name="Kohn T."/>
            <person name="Peeters S.H."/>
            <person name="Heuer A."/>
            <person name="Rast P."/>
            <person name="Oberbeckmann S."/>
            <person name="Bunk B."/>
            <person name="Jeske O."/>
            <person name="Meyerdierks A."/>
            <person name="Storesund J.E."/>
            <person name="Kallscheuer N."/>
            <person name="Luecker S."/>
            <person name="Lage O.M."/>
            <person name="Pohl T."/>
            <person name="Merkel B.J."/>
            <person name="Hornburger P."/>
            <person name="Mueller R.-W."/>
            <person name="Bruemmer F."/>
            <person name="Labrenz M."/>
            <person name="Spormann A.M."/>
            <person name="Op den Camp H."/>
            <person name="Overmann J."/>
            <person name="Amann R."/>
            <person name="Jetten M.S.M."/>
            <person name="Mascher T."/>
            <person name="Medema M.H."/>
            <person name="Devos D.P."/>
            <person name="Kaster A.-K."/>
            <person name="Ovreas L."/>
            <person name="Rohde M."/>
            <person name="Galperin M.Y."/>
            <person name="Jogler C."/>
        </authorList>
    </citation>
    <scope>NUCLEOTIDE SEQUENCE [LARGE SCALE GENOMIC DNA]</scope>
    <source>
        <strain evidence="6 7">FF011L</strain>
    </source>
</reference>
<organism evidence="6 7">
    <name type="scientific">Roseimaritima multifibrata</name>
    <dbReference type="NCBI Taxonomy" id="1930274"/>
    <lineage>
        <taxon>Bacteria</taxon>
        <taxon>Pseudomonadati</taxon>
        <taxon>Planctomycetota</taxon>
        <taxon>Planctomycetia</taxon>
        <taxon>Pirellulales</taxon>
        <taxon>Pirellulaceae</taxon>
        <taxon>Roseimaritima</taxon>
    </lineage>
</organism>
<evidence type="ECO:0000313" key="6">
    <source>
        <dbReference type="EMBL" id="QDS92936.1"/>
    </source>
</evidence>
<feature type="domain" description="Peptidase S26" evidence="5">
    <location>
        <begin position="232"/>
        <end position="289"/>
    </location>
</feature>
<dbReference type="Pfam" id="PF10502">
    <property type="entry name" value="Peptidase_S26"/>
    <property type="match status" value="1"/>
</dbReference>
<evidence type="ECO:0000256" key="1">
    <source>
        <dbReference type="ARBA" id="ARBA00009370"/>
    </source>
</evidence>
<name>A0A517MDM3_9BACT</name>
<evidence type="ECO:0000256" key="4">
    <source>
        <dbReference type="RuleBase" id="RU362042"/>
    </source>
</evidence>
<feature type="active site" evidence="3">
    <location>
        <position position="271"/>
    </location>
</feature>
<dbReference type="PANTHER" id="PTHR43390">
    <property type="entry name" value="SIGNAL PEPTIDASE I"/>
    <property type="match status" value="1"/>
</dbReference>
<evidence type="ECO:0000256" key="2">
    <source>
        <dbReference type="ARBA" id="ARBA00019232"/>
    </source>
</evidence>
<dbReference type="PANTHER" id="PTHR43390:SF1">
    <property type="entry name" value="CHLOROPLAST PROCESSING PEPTIDASE"/>
    <property type="match status" value="1"/>
</dbReference>
<keyword evidence="7" id="KW-1185">Reference proteome</keyword>
<dbReference type="NCBIfam" id="TIGR02227">
    <property type="entry name" value="sigpep_I_bact"/>
    <property type="match status" value="1"/>
</dbReference>
<dbReference type="Proteomes" id="UP000320672">
    <property type="component" value="Chromosome"/>
</dbReference>
<keyword evidence="4" id="KW-0645">Protease</keyword>
<dbReference type="CDD" id="cd06530">
    <property type="entry name" value="S26_SPase_I"/>
    <property type="match status" value="1"/>
</dbReference>
<protein>
    <recommendedName>
        <fullName evidence="2 4">Signal peptidase I</fullName>
        <ecNumber evidence="4">3.4.21.89</ecNumber>
    </recommendedName>
</protein>
<gene>
    <name evidence="6" type="primary">lepB</name>
    <name evidence="6" type="ORF">FF011L_16910</name>
</gene>
<dbReference type="InterPro" id="IPR036286">
    <property type="entry name" value="LexA/Signal_pep-like_sf"/>
</dbReference>
<dbReference type="InterPro" id="IPR019533">
    <property type="entry name" value="Peptidase_S26"/>
</dbReference>
<dbReference type="GO" id="GO:0004252">
    <property type="term" value="F:serine-type endopeptidase activity"/>
    <property type="evidence" value="ECO:0007669"/>
    <property type="project" value="InterPro"/>
</dbReference>
<dbReference type="EMBL" id="CP036262">
    <property type="protein sequence ID" value="QDS92936.1"/>
    <property type="molecule type" value="Genomic_DNA"/>
</dbReference>
<accession>A0A517MDM3</accession>
<dbReference type="EC" id="3.4.21.89" evidence="4"/>
<proteinExistence type="inferred from homology"/>
<dbReference type="SUPFAM" id="SSF51306">
    <property type="entry name" value="LexA/Signal peptidase"/>
    <property type="match status" value="2"/>
</dbReference>